<dbReference type="EMBL" id="BGZJ01000001">
    <property type="protein sequence ID" value="GBO93651.1"/>
    <property type="molecule type" value="Genomic_DNA"/>
</dbReference>
<dbReference type="GO" id="GO:0030163">
    <property type="term" value="P:protein catabolic process"/>
    <property type="evidence" value="ECO:0007669"/>
    <property type="project" value="InterPro"/>
</dbReference>
<keyword evidence="3" id="KW-0645">Protease</keyword>
<dbReference type="HAMAP" id="MF_00302">
    <property type="entry name" value="ClpS"/>
    <property type="match status" value="1"/>
</dbReference>
<gene>
    <name evidence="1 3" type="primary">clpS</name>
    <name evidence="3" type="ORF">MESMUL_10050</name>
</gene>
<organism evidence="3 4">
    <name type="scientific">Mesosutterella multiformis</name>
    <dbReference type="NCBI Taxonomy" id="2259133"/>
    <lineage>
        <taxon>Bacteria</taxon>
        <taxon>Pseudomonadati</taxon>
        <taxon>Pseudomonadota</taxon>
        <taxon>Betaproteobacteria</taxon>
        <taxon>Burkholderiales</taxon>
        <taxon>Sutterellaceae</taxon>
        <taxon>Mesosutterella</taxon>
    </lineage>
</organism>
<dbReference type="Proteomes" id="UP000266091">
    <property type="component" value="Unassembled WGS sequence"/>
</dbReference>
<dbReference type="PANTHER" id="PTHR33473:SF19">
    <property type="entry name" value="ATP-DEPENDENT CLP PROTEASE ADAPTER PROTEIN CLPS"/>
    <property type="match status" value="1"/>
</dbReference>
<comment type="caution">
    <text evidence="3">The sequence shown here is derived from an EMBL/GenBank/DDBJ whole genome shotgun (WGS) entry which is preliminary data.</text>
</comment>
<comment type="similarity">
    <text evidence="1">Belongs to the ClpS family.</text>
</comment>
<evidence type="ECO:0000256" key="1">
    <source>
        <dbReference type="HAMAP-Rule" id="MF_00302"/>
    </source>
</evidence>
<dbReference type="SUPFAM" id="SSF54736">
    <property type="entry name" value="ClpS-like"/>
    <property type="match status" value="1"/>
</dbReference>
<dbReference type="PANTHER" id="PTHR33473">
    <property type="entry name" value="ATP-DEPENDENT CLP PROTEASE ADAPTER PROTEIN CLPS1, CHLOROPLASTIC"/>
    <property type="match status" value="1"/>
</dbReference>
<dbReference type="InterPro" id="IPR014719">
    <property type="entry name" value="Ribosomal_bL12_C/ClpS-like"/>
</dbReference>
<protein>
    <recommendedName>
        <fullName evidence="1">ATP-dependent Clp protease adapter protein ClpS</fullName>
    </recommendedName>
</protein>
<dbReference type="Gene3D" id="3.30.1390.10">
    <property type="match status" value="1"/>
</dbReference>
<name>A0A388SDX3_9BURK</name>
<dbReference type="GO" id="GO:0006508">
    <property type="term" value="P:proteolysis"/>
    <property type="evidence" value="ECO:0007669"/>
    <property type="project" value="UniProtKB-UniRule"/>
</dbReference>
<proteinExistence type="inferred from homology"/>
<evidence type="ECO:0000313" key="4">
    <source>
        <dbReference type="Proteomes" id="UP000266091"/>
    </source>
</evidence>
<sequence length="81" mass="9308">MWRVVLLNDDYTTMDFVVFVLRKLFGKTCEEAEKLMLEVHQTGRGIAGVYVKDVAESLAARAMHLAKDNGFPFRCLVERQE</sequence>
<feature type="domain" description="Adaptor protein ClpS core" evidence="2">
    <location>
        <begin position="1"/>
        <end position="75"/>
    </location>
</feature>
<reference evidence="3 4" key="1">
    <citation type="journal article" date="2018" name="Int. J. Syst. Evol. Microbiol.">
        <title>Mesosutterella multiformis gen. nov., sp. nov., a member of the family Sutterellaceae and Sutterella megalosphaeroides sp. nov., isolated from human faeces.</title>
        <authorList>
            <person name="Sakamoto M."/>
            <person name="Ikeyama N."/>
            <person name="Kunihiro T."/>
            <person name="Iino T."/>
            <person name="Yuki M."/>
            <person name="Ohkuma M."/>
        </authorList>
    </citation>
    <scope>NUCLEOTIDE SEQUENCE [LARGE SCALE GENOMIC DNA]</scope>
    <source>
        <strain evidence="3 4">4NBBH2</strain>
    </source>
</reference>
<dbReference type="AlphaFoldDB" id="A0A388SDX3"/>
<comment type="subunit">
    <text evidence="1">Binds to the N-terminal domain of the chaperone ClpA.</text>
</comment>
<evidence type="ECO:0000313" key="3">
    <source>
        <dbReference type="EMBL" id="GBO93651.1"/>
    </source>
</evidence>
<comment type="function">
    <text evidence="1">Involved in the modulation of the specificity of the ClpAP-mediated ATP-dependent protein degradation.</text>
</comment>
<dbReference type="Pfam" id="PF02617">
    <property type="entry name" value="ClpS"/>
    <property type="match status" value="1"/>
</dbReference>
<keyword evidence="4" id="KW-1185">Reference proteome</keyword>
<dbReference type="RefSeq" id="WP_049686385.1">
    <property type="nucleotide sequence ID" value="NZ_BGZJ01000001.1"/>
</dbReference>
<keyword evidence="3" id="KW-0378">Hydrolase</keyword>
<accession>A0A388SDX3</accession>
<dbReference type="InterPro" id="IPR022935">
    <property type="entry name" value="ClpS"/>
</dbReference>
<dbReference type="GO" id="GO:0008233">
    <property type="term" value="F:peptidase activity"/>
    <property type="evidence" value="ECO:0007669"/>
    <property type="project" value="UniProtKB-KW"/>
</dbReference>
<accession>A0A401LHD0</accession>
<dbReference type="InterPro" id="IPR003769">
    <property type="entry name" value="ClpS_core"/>
</dbReference>
<evidence type="ECO:0000259" key="2">
    <source>
        <dbReference type="Pfam" id="PF02617"/>
    </source>
</evidence>